<dbReference type="GO" id="GO:0015074">
    <property type="term" value="P:DNA integration"/>
    <property type="evidence" value="ECO:0007669"/>
    <property type="project" value="InterPro"/>
</dbReference>
<proteinExistence type="predicted"/>
<dbReference type="GO" id="GO:0003676">
    <property type="term" value="F:nucleic acid binding"/>
    <property type="evidence" value="ECO:0007669"/>
    <property type="project" value="InterPro"/>
</dbReference>
<feature type="domain" description="Integrase catalytic" evidence="1">
    <location>
        <begin position="216"/>
        <end position="444"/>
    </location>
</feature>
<dbReference type="EMBL" id="QSFP01000002">
    <property type="protein sequence ID" value="RHA69559.1"/>
    <property type="molecule type" value="Genomic_DNA"/>
</dbReference>
<dbReference type="AlphaFoldDB" id="A0A413SNL0"/>
<dbReference type="InterPro" id="IPR001584">
    <property type="entry name" value="Integrase_cat-core"/>
</dbReference>
<dbReference type="SUPFAM" id="SSF53098">
    <property type="entry name" value="Ribonuclease H-like"/>
    <property type="match status" value="1"/>
</dbReference>
<dbReference type="Proteomes" id="UP000284465">
    <property type="component" value="Unassembled WGS sequence"/>
</dbReference>
<reference evidence="2 3" key="1">
    <citation type="submission" date="2018-08" db="EMBL/GenBank/DDBJ databases">
        <title>A genome reference for cultivated species of the human gut microbiota.</title>
        <authorList>
            <person name="Zou Y."/>
            <person name="Xue W."/>
            <person name="Luo G."/>
        </authorList>
    </citation>
    <scope>NUCLEOTIDE SEQUENCE [LARGE SCALE GENOMIC DNA]</scope>
    <source>
        <strain evidence="2 3">AM43-11</strain>
    </source>
</reference>
<dbReference type="PROSITE" id="PS50994">
    <property type="entry name" value="INTEGRASE"/>
    <property type="match status" value="1"/>
</dbReference>
<name>A0A413SNL0_9FIRM</name>
<comment type="caution">
    <text evidence="2">The sequence shown here is derived from an EMBL/GenBank/DDBJ whole genome shotgun (WGS) entry which is preliminary data.</text>
</comment>
<accession>A0A413SNL0</accession>
<dbReference type="Gene3D" id="3.30.420.10">
    <property type="entry name" value="Ribonuclease H-like superfamily/Ribonuclease H"/>
    <property type="match status" value="1"/>
</dbReference>
<evidence type="ECO:0000313" key="2">
    <source>
        <dbReference type="EMBL" id="RHA69559.1"/>
    </source>
</evidence>
<dbReference type="RefSeq" id="WP_118590074.1">
    <property type="nucleotide sequence ID" value="NZ_QSFP01000002.1"/>
</dbReference>
<evidence type="ECO:0000313" key="3">
    <source>
        <dbReference type="Proteomes" id="UP000284465"/>
    </source>
</evidence>
<protein>
    <recommendedName>
        <fullName evidence="1">Integrase catalytic domain-containing protein</fullName>
    </recommendedName>
</protein>
<dbReference type="InterPro" id="IPR012337">
    <property type="entry name" value="RNaseH-like_sf"/>
</dbReference>
<evidence type="ECO:0000259" key="1">
    <source>
        <dbReference type="PROSITE" id="PS50994"/>
    </source>
</evidence>
<gene>
    <name evidence="2" type="ORF">DW927_01725</name>
</gene>
<dbReference type="InterPro" id="IPR036397">
    <property type="entry name" value="RNaseH_sf"/>
</dbReference>
<organism evidence="2 3">
    <name type="scientific">Roseburia intestinalis</name>
    <dbReference type="NCBI Taxonomy" id="166486"/>
    <lineage>
        <taxon>Bacteria</taxon>
        <taxon>Bacillati</taxon>
        <taxon>Bacillota</taxon>
        <taxon>Clostridia</taxon>
        <taxon>Lachnospirales</taxon>
        <taxon>Lachnospiraceae</taxon>
        <taxon>Roseburia</taxon>
    </lineage>
</organism>
<sequence>MRERKYNILELREYRTNWADVHVDLLDDEQKDIYIKRKQAVDMYIDDIPLNRIMNLTNIARQKVPVLVGKCIKINPQTGRQFGYAGLLPYKQLKDSMDIPIKNSQSKSRGAFSQLLLKHPILSEFISDTYFKNSKTILEKNITIGNLYYKFLEKCRDVGIQDYEYPFNTSDRARRSFYKYIKNLELSNANNSMRRADKNVRQKFYSTGIGRSMRPVPLAPFSVVQLDGHKIDMLYTVDVINKHGELVRMPAMRMWLIAVIDVSTRTILGYSLTTNENYNQTDVLRAIRNAIIPKTPIEFSLAGLKYPDNYGFPSLAIPAIAWAMPNTIMLDNAKSHLAQNVIDKLCSQLYCSMNFGSVATPETRGIVERVFKTLEENGYHRTVSTTGSNINDVRRNNAEKDSVTYQITYNDIAQLTEYFIALYNNSPHSSLDNQTPLECMQRRIIEAGMQPCIADSAMKRKVYELTNITEIKTIRGSIKNGKRPYITYKGTEYRNDILSQSMGLIGQKLIIDINPDDISTIRGFFEDGTELGILTAVGEWGRRSHSLKTREEAMKLANYNKQKNNPFYAPLTELENELNERAANERRARTKAARIRAEQGKELNGTISDIPKNIVSMPDSPYLTNSYTTISEEDAIRKKRENYTSEEMEAIMNAGSLEEAYRQGLI</sequence>